<evidence type="ECO:0000256" key="3">
    <source>
        <dbReference type="ARBA" id="ARBA00014804"/>
    </source>
</evidence>
<evidence type="ECO:0000256" key="6">
    <source>
        <dbReference type="SAM" id="MobiDB-lite"/>
    </source>
</evidence>
<dbReference type="VEuPathDB" id="TriTrypDB:LPMP_292290"/>
<evidence type="ECO:0000256" key="5">
    <source>
        <dbReference type="ARBA" id="ARBA00023242"/>
    </source>
</evidence>
<keyword evidence="10" id="KW-1185">Reference proteome</keyword>
<proteinExistence type="inferred from homology"/>
<evidence type="ECO:0000256" key="1">
    <source>
        <dbReference type="ARBA" id="ARBA00004123"/>
    </source>
</evidence>
<dbReference type="Gene3D" id="1.20.58.1030">
    <property type="match status" value="1"/>
</dbReference>
<reference evidence="9 10" key="1">
    <citation type="journal article" date="2015" name="Sci. Rep.">
        <title>The genome of Leishmania panamensis: insights into genomics of the L. (Viannia) subgenus.</title>
        <authorList>
            <person name="Llanes A."/>
            <person name="Restrepo C.M."/>
            <person name="Vecchio G.D."/>
            <person name="Anguizola F.J."/>
            <person name="Lleonart R."/>
        </authorList>
    </citation>
    <scope>NUCLEOTIDE SEQUENCE [LARGE SCALE GENOMIC DNA]</scope>
    <source>
        <strain evidence="9 10">MHOM/PA/94/PSC-1</strain>
    </source>
</reference>
<keyword evidence="5" id="KW-0539">Nucleus</keyword>
<dbReference type="PANTHER" id="PTHR21206:SF0">
    <property type="entry name" value="DNA REPLICATION COMPLEX GINS PROTEIN SLD5"/>
    <property type="match status" value="1"/>
</dbReference>
<comment type="similarity">
    <text evidence="2">Belongs to the GINS4/SLD5 family.</text>
</comment>
<dbReference type="InterPro" id="IPR008591">
    <property type="entry name" value="GINS_Sld5"/>
</dbReference>
<dbReference type="InterPro" id="IPR036224">
    <property type="entry name" value="GINS_bundle-like_dom_sf"/>
</dbReference>
<dbReference type="OrthoDB" id="338231at2759"/>
<dbReference type="EMBL" id="CP009398">
    <property type="protein sequence ID" value="AIO00176.1"/>
    <property type="molecule type" value="Genomic_DNA"/>
</dbReference>
<feature type="domain" description="DNA replication complex GINS protein SLD5 C-terminal" evidence="8">
    <location>
        <begin position="267"/>
        <end position="322"/>
    </location>
</feature>
<dbReference type="VEuPathDB" id="TriTrypDB:LPAL13_290025100"/>
<keyword evidence="4" id="KW-0235">DNA replication</keyword>
<evidence type="ECO:0000313" key="10">
    <source>
        <dbReference type="Proteomes" id="UP000063063"/>
    </source>
</evidence>
<dbReference type="CDD" id="cd11711">
    <property type="entry name" value="GINS_A_Sld5"/>
    <property type="match status" value="1"/>
</dbReference>
<dbReference type="KEGG" id="lpan:LPMP_292290"/>
<dbReference type="GeneID" id="22576992"/>
<name>A0A088RWA7_LEIPA</name>
<dbReference type="GO" id="GO:0006261">
    <property type="term" value="P:DNA-templated DNA replication"/>
    <property type="evidence" value="ECO:0007669"/>
    <property type="project" value="InterPro"/>
</dbReference>
<protein>
    <recommendedName>
        <fullName evidence="3">DNA replication complex GINS protein SLD5</fullName>
    </recommendedName>
</protein>
<evidence type="ECO:0000256" key="2">
    <source>
        <dbReference type="ARBA" id="ARBA00008187"/>
    </source>
</evidence>
<feature type="region of interest" description="Disordered" evidence="6">
    <location>
        <begin position="1"/>
        <end position="44"/>
    </location>
</feature>
<dbReference type="AlphaFoldDB" id="A0A088RWA7"/>
<dbReference type="Pfam" id="PF05916">
    <property type="entry name" value="Sld5"/>
    <property type="match status" value="1"/>
</dbReference>
<dbReference type="InterPro" id="IPR031633">
    <property type="entry name" value="SLD5_C"/>
</dbReference>
<dbReference type="eggNOG" id="KOG3176">
    <property type="taxonomic scope" value="Eukaryota"/>
</dbReference>
<dbReference type="Proteomes" id="UP000063063">
    <property type="component" value="Chromosome 29"/>
</dbReference>
<evidence type="ECO:0000256" key="4">
    <source>
        <dbReference type="ARBA" id="ARBA00022705"/>
    </source>
</evidence>
<dbReference type="Pfam" id="PF16922">
    <property type="entry name" value="SLD5_C"/>
    <property type="match status" value="1"/>
</dbReference>
<dbReference type="RefSeq" id="XP_010700833.1">
    <property type="nucleotide sequence ID" value="XM_010702531.1"/>
</dbReference>
<dbReference type="PANTHER" id="PTHR21206">
    <property type="entry name" value="SLD5 PROTEIN"/>
    <property type="match status" value="1"/>
</dbReference>
<dbReference type="CDD" id="cd21692">
    <property type="entry name" value="GINS_B_Sld5"/>
    <property type="match status" value="1"/>
</dbReference>
<accession>A0A088RWA7</accession>
<comment type="subcellular location">
    <subcellularLocation>
        <location evidence="1">Nucleus</location>
    </subcellularLocation>
</comment>
<dbReference type="GO" id="GO:0000727">
    <property type="term" value="P:double-strand break repair via break-induced replication"/>
    <property type="evidence" value="ECO:0007669"/>
    <property type="project" value="TreeGrafter"/>
</dbReference>
<dbReference type="InterPro" id="IPR038749">
    <property type="entry name" value="Sld5_GINS_A"/>
</dbReference>
<sequence length="322" mass="34704">MFFEENLNDTTDYEPLLHDDGASVRPLSQVSDGGASSGTPSMGGINTTFGLDGLSLTPTVSGVGTEATTQSASAAAIQLLMEATANERFSPEVLPYPASAINTVTNIIQRAQRQLETMVAKETREGAARSLLPFRPLDIIGLELQRVQFFLCELLRCRLRKIDRLATSIYYEGLVAAQSSVPQLGLRHADGTEELSSASASATTALPEVRIPQRQNLSPKEQWVADRLARSAHATLMKSGLQSMPAALQHLVPHSSEAEGLEILPEPDLGMYVFGVALEDLGVVNLGEGGQDALRAINAGELFLTPYRNFRPYVISGQVRLV</sequence>
<dbReference type="SUPFAM" id="SSF158573">
    <property type="entry name" value="GINS helical bundle-like"/>
    <property type="match status" value="1"/>
</dbReference>
<feature type="domain" description="GINS subunit" evidence="7">
    <location>
        <begin position="133"/>
        <end position="172"/>
    </location>
</feature>
<dbReference type="GO" id="GO:0000811">
    <property type="term" value="C:GINS complex"/>
    <property type="evidence" value="ECO:0007669"/>
    <property type="project" value="TreeGrafter"/>
</dbReference>
<organism evidence="9 10">
    <name type="scientific">Leishmania panamensis</name>
    <dbReference type="NCBI Taxonomy" id="5679"/>
    <lineage>
        <taxon>Eukaryota</taxon>
        <taxon>Discoba</taxon>
        <taxon>Euglenozoa</taxon>
        <taxon>Kinetoplastea</taxon>
        <taxon>Metakinetoplastina</taxon>
        <taxon>Trypanosomatida</taxon>
        <taxon>Trypanosomatidae</taxon>
        <taxon>Leishmaniinae</taxon>
        <taxon>Leishmania</taxon>
        <taxon>Leishmania guyanensis species complex</taxon>
    </lineage>
</organism>
<evidence type="ECO:0000259" key="7">
    <source>
        <dbReference type="Pfam" id="PF05916"/>
    </source>
</evidence>
<dbReference type="InterPro" id="IPR021151">
    <property type="entry name" value="GINS_A"/>
</dbReference>
<evidence type="ECO:0000259" key="8">
    <source>
        <dbReference type="Pfam" id="PF16922"/>
    </source>
</evidence>
<evidence type="ECO:0000313" key="9">
    <source>
        <dbReference type="EMBL" id="AIO00176.1"/>
    </source>
</evidence>
<gene>
    <name evidence="9" type="ORF">LPMP_292290</name>
</gene>
<dbReference type="SMR" id="A0A088RWA7"/>